<accession>A0A9D2WMA1</accession>
<dbReference type="RefSeq" id="WP_161823290.1">
    <property type="nucleotide sequence ID" value="NZ_LSRS01000009.1"/>
</dbReference>
<proteinExistence type="predicted"/>
<feature type="domain" description="SF3 helicase" evidence="5">
    <location>
        <begin position="488"/>
        <end position="643"/>
    </location>
</feature>
<dbReference type="InterPro" id="IPR014015">
    <property type="entry name" value="Helicase_SF3_DNA-vir"/>
</dbReference>
<evidence type="ECO:0000256" key="2">
    <source>
        <dbReference type="ARBA" id="ARBA00022801"/>
    </source>
</evidence>
<organism evidence="6 7">
    <name type="scientific">Sporotomaculum syntrophicum</name>
    <dbReference type="NCBI Taxonomy" id="182264"/>
    <lineage>
        <taxon>Bacteria</taxon>
        <taxon>Bacillati</taxon>
        <taxon>Bacillota</taxon>
        <taxon>Clostridia</taxon>
        <taxon>Eubacteriales</taxon>
        <taxon>Desulfallaceae</taxon>
        <taxon>Sporotomaculum</taxon>
    </lineage>
</organism>
<dbReference type="GO" id="GO:0005524">
    <property type="term" value="F:ATP binding"/>
    <property type="evidence" value="ECO:0007669"/>
    <property type="project" value="UniProtKB-KW"/>
</dbReference>
<name>A0A9D2WMA1_9FIRM</name>
<comment type="caution">
    <text evidence="6">The sequence shown here is derived from an EMBL/GenBank/DDBJ whole genome shotgun (WGS) entry which is preliminary data.</text>
</comment>
<dbReference type="SMART" id="SM00885">
    <property type="entry name" value="D5_N"/>
    <property type="match status" value="1"/>
</dbReference>
<dbReference type="Pfam" id="PF19263">
    <property type="entry name" value="DUF5906"/>
    <property type="match status" value="1"/>
</dbReference>
<dbReference type="PROSITE" id="PS51206">
    <property type="entry name" value="SF3_HELICASE_1"/>
    <property type="match status" value="1"/>
</dbReference>
<dbReference type="InterPro" id="IPR045455">
    <property type="entry name" value="NrS-1_pol-like_helicase"/>
</dbReference>
<keyword evidence="2" id="KW-0378">Hydrolase</keyword>
<evidence type="ECO:0000256" key="1">
    <source>
        <dbReference type="ARBA" id="ARBA00022741"/>
    </source>
</evidence>
<keyword evidence="7" id="KW-1185">Reference proteome</keyword>
<dbReference type="InterPro" id="IPR014818">
    <property type="entry name" value="Phage/plasmid_primase_P4_C"/>
</dbReference>
<sequence>MQNTEHCGESKPSPLKSCYSYLELGLPIIPCCTPNHSGMSQKHRTTCKSPGKAPLIKGWTSRTKTTAAELEQWQIQWPHANPGLPLGNASGYVGVDIDGETGENLLAKRSGGDVTVTWEFTTGSPDSRRLIYSIPDGVTLKKYKQADTTKEHAELALLGEGQQTVIPPAVHSSGKTYKWAPGRDPFTFGPPAPAPQWMIDLMAVKKVTPIAEARSKKKKVAVSSDPVEVLDKLAEKCPRFSIDLKQQRDGGVDEDTWYMWLCVLVSAGYSEAAEVFSTVSTKHDDRSISRLGKLIARQDEDPLPPVRCTTLGCTEAEIKTCHKKIRVNRDGDITNSPAAFIMSRAQVVRRYFSGGQFIPRRLGEHIMEDYYLLFAGEKLFIYKDGVYCDGGAEFVRHECKERLGDQFKKDRVNETLYYIETSVNHKPDELNTRQDLINVKNGLLEWRTGKLLTHNPKYLSTIQLPLLYDPSASCPNTERFWREVLPEDCIPTVEEIFGISMTTLTKYETAFMLTGIGANGKGTLINQLTAFIGKQNISNVPLQDLGEHRFKRAELFSKLLNIFADLDKKALQSTGYFKMITSGDEIDAERKHRDPFFFRPFAKLVFSANELPRTSDQTHAFFRRWIIIPFEKRFTRGENADVRLLEKITTERELSGVLNHALVGLRRLDATDKFTHPQATRDALETYKLANDSAAAFVKECCIVTSNARVSTGKLYVTYKNWCVDGGMRPLSNRKFYARLMEIHPSIVKARPGGLDRMFYGIGLEIDTNF</sequence>
<dbReference type="InterPro" id="IPR004968">
    <property type="entry name" value="DNA_primase/NTPase_C"/>
</dbReference>
<dbReference type="AlphaFoldDB" id="A0A9D2WMA1"/>
<dbReference type="GO" id="GO:0004386">
    <property type="term" value="F:helicase activity"/>
    <property type="evidence" value="ECO:0007669"/>
    <property type="project" value="UniProtKB-KW"/>
</dbReference>
<dbReference type="Pfam" id="PF08706">
    <property type="entry name" value="D5_N"/>
    <property type="match status" value="1"/>
</dbReference>
<protein>
    <recommendedName>
        <fullName evidence="5">SF3 helicase domain-containing protein</fullName>
    </recommendedName>
</protein>
<keyword evidence="1" id="KW-0547">Nucleotide-binding</keyword>
<dbReference type="Pfam" id="PF09250">
    <property type="entry name" value="Prim-Pol"/>
    <property type="match status" value="1"/>
</dbReference>
<dbReference type="GO" id="GO:0016787">
    <property type="term" value="F:hydrolase activity"/>
    <property type="evidence" value="ECO:0007669"/>
    <property type="project" value="UniProtKB-KW"/>
</dbReference>
<keyword evidence="4" id="KW-0067">ATP-binding</keyword>
<dbReference type="Pfam" id="PF03288">
    <property type="entry name" value="Pox_D5"/>
    <property type="match status" value="1"/>
</dbReference>
<dbReference type="InterPro" id="IPR027417">
    <property type="entry name" value="P-loop_NTPase"/>
</dbReference>
<dbReference type="InterPro" id="IPR006500">
    <property type="entry name" value="Helicase_put_C_phage/plasmid"/>
</dbReference>
<dbReference type="SUPFAM" id="SSF56747">
    <property type="entry name" value="Prim-pol domain"/>
    <property type="match status" value="1"/>
</dbReference>
<dbReference type="PANTHER" id="PTHR35372">
    <property type="entry name" value="ATP BINDING PROTEIN-RELATED"/>
    <property type="match status" value="1"/>
</dbReference>
<evidence type="ECO:0000256" key="3">
    <source>
        <dbReference type="ARBA" id="ARBA00022806"/>
    </source>
</evidence>
<keyword evidence="3" id="KW-0347">Helicase</keyword>
<evidence type="ECO:0000313" key="6">
    <source>
        <dbReference type="EMBL" id="KAF1083874.1"/>
    </source>
</evidence>
<evidence type="ECO:0000256" key="4">
    <source>
        <dbReference type="ARBA" id="ARBA00022840"/>
    </source>
</evidence>
<evidence type="ECO:0000259" key="5">
    <source>
        <dbReference type="PROSITE" id="PS51206"/>
    </source>
</evidence>
<dbReference type="InterPro" id="IPR015330">
    <property type="entry name" value="DNA_primase/pol_bifunc_N"/>
</dbReference>
<dbReference type="SUPFAM" id="SSF52540">
    <property type="entry name" value="P-loop containing nucleoside triphosphate hydrolases"/>
    <property type="match status" value="1"/>
</dbReference>
<dbReference type="PANTHER" id="PTHR35372:SF2">
    <property type="entry name" value="SF3 HELICASE DOMAIN-CONTAINING PROTEIN"/>
    <property type="match status" value="1"/>
</dbReference>
<dbReference type="OrthoDB" id="25220at2"/>
<dbReference type="Proteomes" id="UP000798488">
    <property type="component" value="Unassembled WGS sequence"/>
</dbReference>
<dbReference type="SMART" id="SM00943">
    <property type="entry name" value="Prim-Pol"/>
    <property type="match status" value="1"/>
</dbReference>
<dbReference type="Gene3D" id="3.40.50.300">
    <property type="entry name" value="P-loop containing nucleotide triphosphate hydrolases"/>
    <property type="match status" value="1"/>
</dbReference>
<dbReference type="CDD" id="cd04859">
    <property type="entry name" value="Prim_Pol"/>
    <property type="match status" value="1"/>
</dbReference>
<dbReference type="EMBL" id="LSRS01000009">
    <property type="protein sequence ID" value="KAF1083874.1"/>
    <property type="molecule type" value="Genomic_DNA"/>
</dbReference>
<dbReference type="NCBIfam" id="TIGR01613">
    <property type="entry name" value="primase_Cterm"/>
    <property type="match status" value="1"/>
</dbReference>
<reference evidence="6" key="1">
    <citation type="submission" date="2016-02" db="EMBL/GenBank/DDBJ databases">
        <title>Draft Genome Sequence of Sporotomaculum syntrophicum Strain FB, a Syntrophic Benzoate Degrader.</title>
        <authorList>
            <person name="Nobu M.K."/>
            <person name="Narihiro T."/>
            <person name="Qiu Y.-L."/>
            <person name="Ohashi A."/>
            <person name="Liu W.-T."/>
            <person name="Yuji S."/>
        </authorList>
    </citation>
    <scope>NUCLEOTIDE SEQUENCE</scope>
    <source>
        <strain evidence="6">FB</strain>
    </source>
</reference>
<dbReference type="InterPro" id="IPR051620">
    <property type="entry name" value="ORF904-like_C"/>
</dbReference>
<evidence type="ECO:0000313" key="7">
    <source>
        <dbReference type="Proteomes" id="UP000798488"/>
    </source>
</evidence>
<gene>
    <name evidence="6" type="ORF">SPSYN_03030</name>
</gene>